<name>A0ABW3MKT2_9PSEU</name>
<feature type="transmembrane region" description="Helical" evidence="1">
    <location>
        <begin position="29"/>
        <end position="48"/>
    </location>
</feature>
<keyword evidence="1" id="KW-0812">Transmembrane</keyword>
<keyword evidence="1" id="KW-0472">Membrane</keyword>
<evidence type="ECO:0000313" key="2">
    <source>
        <dbReference type="EMBL" id="MFD1050254.1"/>
    </source>
</evidence>
<proteinExistence type="predicted"/>
<comment type="caution">
    <text evidence="2">The sequence shown here is derived from an EMBL/GenBank/DDBJ whole genome shotgun (WGS) entry which is preliminary data.</text>
</comment>
<dbReference type="Proteomes" id="UP001597045">
    <property type="component" value="Unassembled WGS sequence"/>
</dbReference>
<accession>A0ABW3MKT2</accession>
<gene>
    <name evidence="2" type="ORF">ACFQ1S_34395</name>
</gene>
<evidence type="ECO:0000256" key="1">
    <source>
        <dbReference type="SAM" id="Phobius"/>
    </source>
</evidence>
<keyword evidence="3" id="KW-1185">Reference proteome</keyword>
<dbReference type="EMBL" id="JBHTIS010002714">
    <property type="protein sequence ID" value="MFD1050254.1"/>
    <property type="molecule type" value="Genomic_DNA"/>
</dbReference>
<feature type="non-terminal residue" evidence="2">
    <location>
        <position position="1"/>
    </location>
</feature>
<keyword evidence="1" id="KW-1133">Transmembrane helix</keyword>
<evidence type="ECO:0008006" key="4">
    <source>
        <dbReference type="Google" id="ProtNLM"/>
    </source>
</evidence>
<sequence>GAACWSLVHISIGAALGEAAKKLEGALNTGGLIAVGVLVVAVVVVVLVRRSRKARVAVVDDHKLPVGQSETCLTVPGGPVRPL</sequence>
<evidence type="ECO:0000313" key="3">
    <source>
        <dbReference type="Proteomes" id="UP001597045"/>
    </source>
</evidence>
<protein>
    <recommendedName>
        <fullName evidence="4">DedA family protein</fullName>
    </recommendedName>
</protein>
<reference evidence="3" key="1">
    <citation type="journal article" date="2019" name="Int. J. Syst. Evol. Microbiol.">
        <title>The Global Catalogue of Microorganisms (GCM) 10K type strain sequencing project: providing services to taxonomists for standard genome sequencing and annotation.</title>
        <authorList>
            <consortium name="The Broad Institute Genomics Platform"/>
            <consortium name="The Broad Institute Genome Sequencing Center for Infectious Disease"/>
            <person name="Wu L."/>
            <person name="Ma J."/>
        </authorList>
    </citation>
    <scope>NUCLEOTIDE SEQUENCE [LARGE SCALE GENOMIC DNA]</scope>
    <source>
        <strain evidence="3">JCM 31486</strain>
    </source>
</reference>
<organism evidence="2 3">
    <name type="scientific">Kibdelosporangium lantanae</name>
    <dbReference type="NCBI Taxonomy" id="1497396"/>
    <lineage>
        <taxon>Bacteria</taxon>
        <taxon>Bacillati</taxon>
        <taxon>Actinomycetota</taxon>
        <taxon>Actinomycetes</taxon>
        <taxon>Pseudonocardiales</taxon>
        <taxon>Pseudonocardiaceae</taxon>
        <taxon>Kibdelosporangium</taxon>
    </lineage>
</organism>